<evidence type="ECO:0000256" key="1">
    <source>
        <dbReference type="SAM" id="MobiDB-lite"/>
    </source>
</evidence>
<feature type="domain" description="PD-(D/E)XK nuclease-like" evidence="2">
    <location>
        <begin position="218"/>
        <end position="465"/>
    </location>
</feature>
<dbReference type="EMBL" id="KN847475">
    <property type="protein sequence ID" value="KIX09016.1"/>
    <property type="molecule type" value="Genomic_DNA"/>
</dbReference>
<evidence type="ECO:0000313" key="3">
    <source>
        <dbReference type="EMBL" id="KIX09016.1"/>
    </source>
</evidence>
<proteinExistence type="predicted"/>
<dbReference type="Pfam" id="PF20516">
    <property type="entry name" value="PDDEXK_12"/>
    <property type="match status" value="1"/>
</dbReference>
<keyword evidence="4" id="KW-1185">Reference proteome</keyword>
<dbReference type="OrthoDB" id="4161186at2759"/>
<dbReference type="AlphaFoldDB" id="A0A0D2J082"/>
<accession>A0A0D2J082</accession>
<dbReference type="STRING" id="1442369.A0A0D2J082"/>
<name>A0A0D2J082_9EURO</name>
<dbReference type="VEuPathDB" id="FungiDB:Z518_00094"/>
<protein>
    <recommendedName>
        <fullName evidence="2">PD-(D/E)XK nuclease-like domain-containing protein</fullName>
    </recommendedName>
</protein>
<feature type="region of interest" description="Disordered" evidence="1">
    <location>
        <begin position="39"/>
        <end position="162"/>
    </location>
</feature>
<sequence length="493" mass="55350">MCSVVADRRFSPNPVVAAWVHDVCVSCDLDRYIFQHEPTSGAQRKRKTPPLEEPPLVSAPKTHRRRIPPKKKRARNSKEGEDNAAAQGDLTPRPPRAKRSNVAQPDNDADLTPRPRAPTRRLAQAKVSTYVPVLQTMETPKSRPVEQSDSSAASTKDTSRSPVKQIGDLVFARMPIEYYDISVNLEKLPSDARDLYKKLRAVGWASSVLPADIKDEICEHVGETDLLLPHMFDEASAANTRSRNQLIRELDTVDEICQATSRRSYDHEAEPSWNCAVHYPILQLALKVYEGVVLRNATTAKICPAFDNRDASGKLLQSKMVDFTINLAPDNDLRRRILEFLEDQLPSLRTVNQTMYHPLRFAPTIVGVETKAPGGSEQDADIQLGVWVSSYFKRIRMLCNNRPVPIALPLLYVQGNQWFSLFACDTLDGTEMLTRLLVGNTNTVLGCYKVMTAIRILSEWGTTSFKQWFESSVLQESVAQPTQELTDLQSPPE</sequence>
<gene>
    <name evidence="3" type="ORF">Z518_00094</name>
</gene>
<evidence type="ECO:0000313" key="4">
    <source>
        <dbReference type="Proteomes" id="UP000053617"/>
    </source>
</evidence>
<dbReference type="HOGENOM" id="CLU_027219_5_1_1"/>
<feature type="compositionally biased region" description="Basic residues" evidence="1">
    <location>
        <begin position="61"/>
        <end position="75"/>
    </location>
</feature>
<evidence type="ECO:0000259" key="2">
    <source>
        <dbReference type="Pfam" id="PF20516"/>
    </source>
</evidence>
<dbReference type="Proteomes" id="UP000053617">
    <property type="component" value="Unassembled WGS sequence"/>
</dbReference>
<dbReference type="RefSeq" id="XP_013276152.1">
    <property type="nucleotide sequence ID" value="XM_013420698.1"/>
</dbReference>
<dbReference type="InterPro" id="IPR046797">
    <property type="entry name" value="PDDEXK_12"/>
</dbReference>
<reference evidence="3 4" key="1">
    <citation type="submission" date="2015-01" db="EMBL/GenBank/DDBJ databases">
        <title>The Genome Sequence of Rhinocladiella mackenzie CBS 650.93.</title>
        <authorList>
            <consortium name="The Broad Institute Genomics Platform"/>
            <person name="Cuomo C."/>
            <person name="de Hoog S."/>
            <person name="Gorbushina A."/>
            <person name="Stielow B."/>
            <person name="Teixiera M."/>
            <person name="Abouelleil A."/>
            <person name="Chapman S.B."/>
            <person name="Priest M."/>
            <person name="Young S.K."/>
            <person name="Wortman J."/>
            <person name="Nusbaum C."/>
            <person name="Birren B."/>
        </authorList>
    </citation>
    <scope>NUCLEOTIDE SEQUENCE [LARGE SCALE GENOMIC DNA]</scope>
    <source>
        <strain evidence="3 4">CBS 650.93</strain>
    </source>
</reference>
<organism evidence="3 4">
    <name type="scientific">Rhinocladiella mackenziei CBS 650.93</name>
    <dbReference type="NCBI Taxonomy" id="1442369"/>
    <lineage>
        <taxon>Eukaryota</taxon>
        <taxon>Fungi</taxon>
        <taxon>Dikarya</taxon>
        <taxon>Ascomycota</taxon>
        <taxon>Pezizomycotina</taxon>
        <taxon>Eurotiomycetes</taxon>
        <taxon>Chaetothyriomycetidae</taxon>
        <taxon>Chaetothyriales</taxon>
        <taxon>Herpotrichiellaceae</taxon>
        <taxon>Rhinocladiella</taxon>
    </lineage>
</organism>
<dbReference type="GeneID" id="25288165"/>